<evidence type="ECO:0000256" key="4">
    <source>
        <dbReference type="ARBA" id="ARBA00011903"/>
    </source>
</evidence>
<protein>
    <recommendedName>
        <fullName evidence="4">non-specific protein-tyrosine kinase</fullName>
        <ecNumber evidence="4">2.7.10.2</ecNumber>
    </recommendedName>
</protein>
<dbReference type="InterPro" id="IPR032807">
    <property type="entry name" value="GNVR"/>
</dbReference>
<keyword evidence="13 17" id="KW-0472">Membrane</keyword>
<dbReference type="Gene3D" id="3.40.50.300">
    <property type="entry name" value="P-loop containing nucleotide triphosphate hydrolases"/>
    <property type="match status" value="1"/>
</dbReference>
<feature type="transmembrane region" description="Helical" evidence="17">
    <location>
        <begin position="32"/>
        <end position="49"/>
    </location>
</feature>
<proteinExistence type="inferred from homology"/>
<comment type="similarity">
    <text evidence="2">Belongs to the CpsD/CapB family.</text>
</comment>
<name>A0ABY7VID9_9GAMM</name>
<keyword evidence="11" id="KW-0067">ATP-binding</keyword>
<evidence type="ECO:0000256" key="11">
    <source>
        <dbReference type="ARBA" id="ARBA00022840"/>
    </source>
</evidence>
<keyword evidence="22" id="KW-1185">Reference proteome</keyword>
<evidence type="ECO:0000259" key="20">
    <source>
        <dbReference type="Pfam" id="PF13807"/>
    </source>
</evidence>
<dbReference type="EC" id="2.7.10.2" evidence="4"/>
<evidence type="ECO:0000259" key="19">
    <source>
        <dbReference type="Pfam" id="PF13614"/>
    </source>
</evidence>
<evidence type="ECO:0000256" key="13">
    <source>
        <dbReference type="ARBA" id="ARBA00023136"/>
    </source>
</evidence>
<dbReference type="Pfam" id="PF13614">
    <property type="entry name" value="AAA_31"/>
    <property type="match status" value="1"/>
</dbReference>
<evidence type="ECO:0000256" key="16">
    <source>
        <dbReference type="SAM" id="Coils"/>
    </source>
</evidence>
<evidence type="ECO:0000313" key="22">
    <source>
        <dbReference type="Proteomes" id="UP001215231"/>
    </source>
</evidence>
<keyword evidence="16" id="KW-0175">Coiled coil</keyword>
<dbReference type="Proteomes" id="UP001215231">
    <property type="component" value="Chromosome"/>
</dbReference>
<comment type="subcellular location">
    <subcellularLocation>
        <location evidence="1">Cell inner membrane</location>
        <topology evidence="1">Multi-pass membrane protein</topology>
    </subcellularLocation>
</comment>
<dbReference type="InterPro" id="IPR025669">
    <property type="entry name" value="AAA_dom"/>
</dbReference>
<evidence type="ECO:0000256" key="14">
    <source>
        <dbReference type="ARBA" id="ARBA00023137"/>
    </source>
</evidence>
<keyword evidence="7 21" id="KW-0808">Transferase</keyword>
<evidence type="ECO:0000313" key="21">
    <source>
        <dbReference type="EMBL" id="WDE12790.1"/>
    </source>
</evidence>
<keyword evidence="10" id="KW-0418">Kinase</keyword>
<evidence type="ECO:0000259" key="18">
    <source>
        <dbReference type="Pfam" id="PF02706"/>
    </source>
</evidence>
<dbReference type="CDD" id="cd05387">
    <property type="entry name" value="BY-kinase"/>
    <property type="match status" value="1"/>
</dbReference>
<feature type="domain" description="Tyrosine-protein kinase G-rich" evidence="20">
    <location>
        <begin position="394"/>
        <end position="468"/>
    </location>
</feature>
<dbReference type="InterPro" id="IPR003856">
    <property type="entry name" value="LPS_length_determ_N"/>
</dbReference>
<accession>A0ABY7VID9</accession>
<evidence type="ECO:0000256" key="5">
    <source>
        <dbReference type="ARBA" id="ARBA00022475"/>
    </source>
</evidence>
<evidence type="ECO:0000256" key="6">
    <source>
        <dbReference type="ARBA" id="ARBA00022519"/>
    </source>
</evidence>
<evidence type="ECO:0000256" key="15">
    <source>
        <dbReference type="ARBA" id="ARBA00051245"/>
    </source>
</evidence>
<reference evidence="21 22" key="1">
    <citation type="journal article" date="2022" name="Mar. Drugs">
        <title>Bioassay-Guided Fractionation Leads to the Detection of Cholic Acid Generated by the Rare Thalassomonas sp.</title>
        <authorList>
            <person name="Pheiffer F."/>
            <person name="Schneider Y.K."/>
            <person name="Hansen E.H."/>
            <person name="Andersen J.H."/>
            <person name="Isaksson J."/>
            <person name="Busche T."/>
            <person name="R C."/>
            <person name="Kalinowski J."/>
            <person name="Zyl L.V."/>
            <person name="Trindade M."/>
        </authorList>
    </citation>
    <scope>NUCLEOTIDE SEQUENCE [LARGE SCALE GENOMIC DNA]</scope>
    <source>
        <strain evidence="21 22">A5K-61T</strain>
    </source>
</reference>
<sequence length="737" mass="81826">MSGGNVLATTAPAAEEVINLGQYFQVISNAKWRILLLATLCACLAAIVVSKIPLTYQATATLLIEAQQSKAVSFEEIYVLDSNRKEYYATQFKILGSNSIAEQVVQRLKLKHHPDFAKKPSLFNRLKAAMSLYRQQIKPVRLPESHGELSAVELQFLVSQFKQRLLISPIRDTQLVNITFESSDANLAALVANTLAEVYIEQHMNSKMGITQKAADWLTTRLVDLQGQLDISESKLQAYREQENLIDVKGVVGLVANELEQTAAQLVIARNDKNKLENIVRVINEYGRSNMMMLGSIAEITSHKVIQDVKQAVVKAEQKVSELAGVYGPKHPLMIAARAELASVKSNLSQQIKRLITGIDKKLATSKQNINSLEGELTSIRARYQALTRKENEYRQLMREVQTNRQLYDTFLSRSKETEVTRDFYSAVARITDKATAPNGPAKPRKNLIVMLAFIAAIGFGVMLALIQGALDDTVKSAADVTDKLKQHILGLLPLVVKEKSLPLYHFFNKDGRKFAESIRTLRTNFYLTDSANPKKVIQVTSSVPSEGKRTTATNLAFALGQMEKTLLIDADLRRPSIYKKFGIAAEHPGLVNLITGTAKFKDCIYQDERSGISVMPCGVIPANPLELLASPRFIKLLEVLKLKYDRIIIDTAPVQAVSDALMIAQYADAVVYVVRSDYTRMSVIQGAIARLLKVNAKLAGIVLNHVDTKKVSKADNYLGYQGLYDAQGYSEHKRAS</sequence>
<keyword evidence="12 17" id="KW-1133">Transmembrane helix</keyword>
<feature type="coiled-coil region" evidence="16">
    <location>
        <begin position="222"/>
        <end position="279"/>
    </location>
</feature>
<dbReference type="EMBL" id="CP059693">
    <property type="protein sequence ID" value="WDE12790.1"/>
    <property type="molecule type" value="Genomic_DNA"/>
</dbReference>
<dbReference type="InterPro" id="IPR050445">
    <property type="entry name" value="Bact_polysacc_biosynth/exp"/>
</dbReference>
<evidence type="ECO:0000256" key="8">
    <source>
        <dbReference type="ARBA" id="ARBA00022692"/>
    </source>
</evidence>
<keyword evidence="14" id="KW-0829">Tyrosine-protein kinase</keyword>
<comment type="catalytic activity">
    <reaction evidence="15">
        <text>L-tyrosyl-[protein] + ATP = O-phospho-L-tyrosyl-[protein] + ADP + H(+)</text>
        <dbReference type="Rhea" id="RHEA:10596"/>
        <dbReference type="Rhea" id="RHEA-COMP:10136"/>
        <dbReference type="Rhea" id="RHEA-COMP:20101"/>
        <dbReference type="ChEBI" id="CHEBI:15378"/>
        <dbReference type="ChEBI" id="CHEBI:30616"/>
        <dbReference type="ChEBI" id="CHEBI:46858"/>
        <dbReference type="ChEBI" id="CHEBI:61978"/>
        <dbReference type="ChEBI" id="CHEBI:456216"/>
        <dbReference type="EC" id="2.7.10.2"/>
    </reaction>
</comment>
<evidence type="ECO:0000256" key="10">
    <source>
        <dbReference type="ARBA" id="ARBA00022777"/>
    </source>
</evidence>
<evidence type="ECO:0000256" key="1">
    <source>
        <dbReference type="ARBA" id="ARBA00004429"/>
    </source>
</evidence>
<evidence type="ECO:0000256" key="12">
    <source>
        <dbReference type="ARBA" id="ARBA00022989"/>
    </source>
</evidence>
<feature type="transmembrane region" description="Helical" evidence="17">
    <location>
        <begin position="448"/>
        <end position="467"/>
    </location>
</feature>
<evidence type="ECO:0000256" key="7">
    <source>
        <dbReference type="ARBA" id="ARBA00022679"/>
    </source>
</evidence>
<organism evidence="21 22">
    <name type="scientific">Thalassomonas haliotis</name>
    <dbReference type="NCBI Taxonomy" id="485448"/>
    <lineage>
        <taxon>Bacteria</taxon>
        <taxon>Pseudomonadati</taxon>
        <taxon>Pseudomonadota</taxon>
        <taxon>Gammaproteobacteria</taxon>
        <taxon>Alteromonadales</taxon>
        <taxon>Colwelliaceae</taxon>
        <taxon>Thalassomonas</taxon>
    </lineage>
</organism>
<dbReference type="PANTHER" id="PTHR32309">
    <property type="entry name" value="TYROSINE-PROTEIN KINASE"/>
    <property type="match status" value="1"/>
</dbReference>
<keyword evidence="6" id="KW-0997">Cell inner membrane</keyword>
<dbReference type="InterPro" id="IPR005702">
    <property type="entry name" value="Wzc-like_C"/>
</dbReference>
<comment type="similarity">
    <text evidence="3">Belongs to the etk/wzc family.</text>
</comment>
<evidence type="ECO:0000256" key="3">
    <source>
        <dbReference type="ARBA" id="ARBA00008883"/>
    </source>
</evidence>
<evidence type="ECO:0000256" key="9">
    <source>
        <dbReference type="ARBA" id="ARBA00022741"/>
    </source>
</evidence>
<dbReference type="PANTHER" id="PTHR32309:SF13">
    <property type="entry name" value="FERRIC ENTEROBACTIN TRANSPORT PROTEIN FEPE"/>
    <property type="match status" value="1"/>
</dbReference>
<evidence type="ECO:0000256" key="2">
    <source>
        <dbReference type="ARBA" id="ARBA00007316"/>
    </source>
</evidence>
<keyword evidence="5" id="KW-1003">Cell membrane</keyword>
<gene>
    <name evidence="21" type="ORF">H3N35_04785</name>
</gene>
<feature type="domain" description="Polysaccharide chain length determinant N-terminal" evidence="18">
    <location>
        <begin position="18"/>
        <end position="107"/>
    </location>
</feature>
<dbReference type="GO" id="GO:0004715">
    <property type="term" value="F:non-membrane spanning protein tyrosine kinase activity"/>
    <property type="evidence" value="ECO:0007669"/>
    <property type="project" value="UniProtKB-EC"/>
</dbReference>
<dbReference type="NCBIfam" id="TIGR01007">
    <property type="entry name" value="eps_fam"/>
    <property type="match status" value="1"/>
</dbReference>
<feature type="domain" description="AAA" evidence="19">
    <location>
        <begin position="537"/>
        <end position="683"/>
    </location>
</feature>
<keyword evidence="9" id="KW-0547">Nucleotide-binding</keyword>
<dbReference type="InterPro" id="IPR027417">
    <property type="entry name" value="P-loop_NTPase"/>
</dbReference>
<dbReference type="Pfam" id="PF02706">
    <property type="entry name" value="Wzz"/>
    <property type="match status" value="1"/>
</dbReference>
<dbReference type="SUPFAM" id="SSF52540">
    <property type="entry name" value="P-loop containing nucleoside triphosphate hydrolases"/>
    <property type="match status" value="1"/>
</dbReference>
<feature type="coiled-coil region" evidence="16">
    <location>
        <begin position="363"/>
        <end position="407"/>
    </location>
</feature>
<keyword evidence="8 17" id="KW-0812">Transmembrane</keyword>
<dbReference type="RefSeq" id="WP_274053114.1">
    <property type="nucleotide sequence ID" value="NZ_CP059693.1"/>
</dbReference>
<evidence type="ECO:0000256" key="17">
    <source>
        <dbReference type="SAM" id="Phobius"/>
    </source>
</evidence>
<dbReference type="Pfam" id="PF13807">
    <property type="entry name" value="GNVR"/>
    <property type="match status" value="1"/>
</dbReference>